<evidence type="ECO:0000259" key="6">
    <source>
        <dbReference type="Pfam" id="PF07992"/>
    </source>
</evidence>
<comment type="caution">
    <text evidence="7">The sequence shown here is derived from an EMBL/GenBank/DDBJ whole genome shotgun (WGS) entry which is preliminary data.</text>
</comment>
<dbReference type="PRINTS" id="PR00469">
    <property type="entry name" value="PNDRDTASEII"/>
</dbReference>
<feature type="compositionally biased region" description="Basic and acidic residues" evidence="5">
    <location>
        <begin position="1"/>
        <end position="19"/>
    </location>
</feature>
<dbReference type="Gene3D" id="3.50.50.60">
    <property type="entry name" value="FAD/NAD(P)-binding domain"/>
    <property type="match status" value="2"/>
</dbReference>
<dbReference type="PANTHER" id="PTHR43735">
    <property type="entry name" value="APOPTOSIS-INDUCING FACTOR 1"/>
    <property type="match status" value="1"/>
</dbReference>
<dbReference type="OrthoDB" id="202203at2759"/>
<dbReference type="STRING" id="133385.A0A2T9YQF0"/>
<evidence type="ECO:0000256" key="5">
    <source>
        <dbReference type="SAM" id="MobiDB-lite"/>
    </source>
</evidence>
<evidence type="ECO:0000256" key="4">
    <source>
        <dbReference type="ARBA" id="ARBA00023002"/>
    </source>
</evidence>
<dbReference type="Gene3D" id="3.50.50.100">
    <property type="match status" value="1"/>
</dbReference>
<dbReference type="PANTHER" id="PTHR43735:SF3">
    <property type="entry name" value="FERROPTOSIS SUPPRESSOR PROTEIN 1"/>
    <property type="match status" value="1"/>
</dbReference>
<keyword evidence="4" id="KW-0560">Oxidoreductase</keyword>
<feature type="compositionally biased region" description="Low complexity" evidence="5">
    <location>
        <begin position="27"/>
        <end position="37"/>
    </location>
</feature>
<dbReference type="AlphaFoldDB" id="A0A2T9YQF0"/>
<keyword evidence="2" id="KW-0285">Flavoprotein</keyword>
<evidence type="ECO:0000313" key="8">
    <source>
        <dbReference type="Proteomes" id="UP000245383"/>
    </source>
</evidence>
<evidence type="ECO:0000256" key="1">
    <source>
        <dbReference type="ARBA" id="ARBA00006442"/>
    </source>
</evidence>
<evidence type="ECO:0000256" key="3">
    <source>
        <dbReference type="ARBA" id="ARBA00022827"/>
    </source>
</evidence>
<comment type="similarity">
    <text evidence="1">Belongs to the FAD-dependent oxidoreductase family.</text>
</comment>
<reference evidence="7 8" key="1">
    <citation type="journal article" date="2018" name="MBio">
        <title>Comparative Genomics Reveals the Core Gene Toolbox for the Fungus-Insect Symbiosis.</title>
        <authorList>
            <person name="Wang Y."/>
            <person name="Stata M."/>
            <person name="Wang W."/>
            <person name="Stajich J.E."/>
            <person name="White M.M."/>
            <person name="Moncalvo J.M."/>
        </authorList>
    </citation>
    <scope>NUCLEOTIDE SEQUENCE [LARGE SCALE GENOMIC DNA]</scope>
    <source>
        <strain evidence="7 8">SWE-8-4</strain>
    </source>
</reference>
<dbReference type="Proteomes" id="UP000245383">
    <property type="component" value="Unassembled WGS sequence"/>
</dbReference>
<dbReference type="EMBL" id="MBFR01000086">
    <property type="protein sequence ID" value="PVU94536.1"/>
    <property type="molecule type" value="Genomic_DNA"/>
</dbReference>
<sequence>MLKSKDNFKSLKKRYDNQRAEPPVMRPPSTSSSITPSKIDFIDDKEPSIKNSIFSFSNKSFISSIFNSSKRDLSNFDSNVKPKSRLQYAFNTFISQKTTEPAPKDSFRSSMAFDNSTSSSQFKVVILGGSVAAICAARYIEERCQKLVSITIIEPLKKVFLKTGASSSLTDNTSLNCLFVSPENIFKLSQNSIIRDKAVLIQEGHVGLSMGPPIPFDYLVIATGSSYPPPISYPSLDYQHTANMLTRYFQTLNNAKSVLIIGGGATGVEVCLRLINNFYQKNIAIIHDKDLLLNHDYSESYRKKIQQKLIDSKVKLILNDTAKISSFINYGHPPKGRWIETTSGKMLFFDIQINCSGPTGNSDFLKKSHLDYDNVVEKQSKFIKVNRYLQILDSENIFAVGDVNNISGVKNVERAKSQARCISKNIGLLLQKKLHPETFPVAKLSVWVPDSINAEITLHKNENIPSNQSKLQLINSFKSEHYINNEVSFRKAETIKKIYKLYNAELGTYGAL</sequence>
<dbReference type="PRINTS" id="PR00368">
    <property type="entry name" value="FADPNR"/>
</dbReference>
<proteinExistence type="inferred from homology"/>
<gene>
    <name evidence="7" type="ORF">BB561_002475</name>
</gene>
<evidence type="ECO:0000313" key="7">
    <source>
        <dbReference type="EMBL" id="PVU94536.1"/>
    </source>
</evidence>
<dbReference type="GO" id="GO:0004174">
    <property type="term" value="F:electron-transferring-flavoprotein dehydrogenase activity"/>
    <property type="evidence" value="ECO:0007669"/>
    <property type="project" value="TreeGrafter"/>
</dbReference>
<name>A0A2T9YQF0_9FUNG</name>
<dbReference type="InterPro" id="IPR036188">
    <property type="entry name" value="FAD/NAD-bd_sf"/>
</dbReference>
<feature type="region of interest" description="Disordered" evidence="5">
    <location>
        <begin position="1"/>
        <end position="37"/>
    </location>
</feature>
<dbReference type="SUPFAM" id="SSF51905">
    <property type="entry name" value="FAD/NAD(P)-binding domain"/>
    <property type="match status" value="1"/>
</dbReference>
<dbReference type="Pfam" id="PF07992">
    <property type="entry name" value="Pyr_redox_2"/>
    <property type="match status" value="1"/>
</dbReference>
<dbReference type="GO" id="GO:0050660">
    <property type="term" value="F:flavin adenine dinucleotide binding"/>
    <property type="evidence" value="ECO:0007669"/>
    <property type="project" value="TreeGrafter"/>
</dbReference>
<accession>A0A2T9YQF0</accession>
<keyword evidence="8" id="KW-1185">Reference proteome</keyword>
<feature type="domain" description="FAD/NAD(P)-binding" evidence="6">
    <location>
        <begin position="122"/>
        <end position="419"/>
    </location>
</feature>
<keyword evidence="3" id="KW-0274">FAD</keyword>
<dbReference type="GO" id="GO:0005737">
    <property type="term" value="C:cytoplasm"/>
    <property type="evidence" value="ECO:0007669"/>
    <property type="project" value="TreeGrafter"/>
</dbReference>
<dbReference type="InterPro" id="IPR023753">
    <property type="entry name" value="FAD/NAD-binding_dom"/>
</dbReference>
<protein>
    <recommendedName>
        <fullName evidence="6">FAD/NAD(P)-binding domain-containing protein</fullName>
    </recommendedName>
</protein>
<organism evidence="7 8">
    <name type="scientific">Smittium simulii</name>
    <dbReference type="NCBI Taxonomy" id="133385"/>
    <lineage>
        <taxon>Eukaryota</taxon>
        <taxon>Fungi</taxon>
        <taxon>Fungi incertae sedis</taxon>
        <taxon>Zoopagomycota</taxon>
        <taxon>Kickxellomycotina</taxon>
        <taxon>Harpellomycetes</taxon>
        <taxon>Harpellales</taxon>
        <taxon>Legeriomycetaceae</taxon>
        <taxon>Smittium</taxon>
    </lineage>
</organism>
<evidence type="ECO:0000256" key="2">
    <source>
        <dbReference type="ARBA" id="ARBA00022630"/>
    </source>
</evidence>